<feature type="chain" id="PRO_5040184530" evidence="3">
    <location>
        <begin position="20"/>
        <end position="276"/>
    </location>
</feature>
<comment type="similarity">
    <text evidence="2">Belongs to the peptidase S1 family. CLIP subfamily.</text>
</comment>
<keyword evidence="6" id="KW-1185">Reference proteome</keyword>
<evidence type="ECO:0000259" key="4">
    <source>
        <dbReference type="PROSITE" id="PS50240"/>
    </source>
</evidence>
<sequence length="276" mass="29284">MSSAIKLVFFITLIVSTIALPSPSADIGTRVIGGVGARRTEFPHICSIQSFLPIIGATHIGGASIVTNRYVVTAASLIDPPPLPIIGRREVVCGRLNLALPNEVTEQRVQFGTIFLHPDYLRTSLSPNDIAMIQLVSQLFFNDWVQPINLPTQSAVAPSGIHSLIGWAGTDESWLGQNLGTLQLSRVAILPQATCAALITTSNNVTNTHFCTGPLTGGLSPCNEDLGSSLLSRNATNAHFLAGIVSLPQGCGASGRPGSYTMVSMFANWINQIILI</sequence>
<proteinExistence type="inferred from homology"/>
<evidence type="ECO:0000256" key="2">
    <source>
        <dbReference type="ARBA" id="ARBA00024195"/>
    </source>
</evidence>
<keyword evidence="3" id="KW-0732">Signal</keyword>
<dbReference type="InterPro" id="IPR043504">
    <property type="entry name" value="Peptidase_S1_PA_chymotrypsin"/>
</dbReference>
<dbReference type="SUPFAM" id="SSF50494">
    <property type="entry name" value="Trypsin-like serine proteases"/>
    <property type="match status" value="1"/>
</dbReference>
<feature type="domain" description="Peptidase S1" evidence="4">
    <location>
        <begin position="31"/>
        <end position="275"/>
    </location>
</feature>
<dbReference type="OrthoDB" id="546450at2759"/>
<dbReference type="AlphaFoldDB" id="A0A9Q0S8A0"/>
<name>A0A9Q0S8A0_9DIPT</name>
<dbReference type="SMART" id="SM00020">
    <property type="entry name" value="Tryp_SPc"/>
    <property type="match status" value="1"/>
</dbReference>
<dbReference type="PANTHER" id="PTHR24252:SF7">
    <property type="entry name" value="HYALIN"/>
    <property type="match status" value="1"/>
</dbReference>
<dbReference type="InterPro" id="IPR001254">
    <property type="entry name" value="Trypsin_dom"/>
</dbReference>
<evidence type="ECO:0000256" key="1">
    <source>
        <dbReference type="ARBA" id="ARBA00023157"/>
    </source>
</evidence>
<dbReference type="Proteomes" id="UP001151699">
    <property type="component" value="Chromosome A"/>
</dbReference>
<organism evidence="5 6">
    <name type="scientific">Pseudolycoriella hygida</name>
    <dbReference type="NCBI Taxonomy" id="35572"/>
    <lineage>
        <taxon>Eukaryota</taxon>
        <taxon>Metazoa</taxon>
        <taxon>Ecdysozoa</taxon>
        <taxon>Arthropoda</taxon>
        <taxon>Hexapoda</taxon>
        <taxon>Insecta</taxon>
        <taxon>Pterygota</taxon>
        <taxon>Neoptera</taxon>
        <taxon>Endopterygota</taxon>
        <taxon>Diptera</taxon>
        <taxon>Nematocera</taxon>
        <taxon>Sciaroidea</taxon>
        <taxon>Sciaridae</taxon>
        <taxon>Pseudolycoriella</taxon>
    </lineage>
</organism>
<dbReference type="PANTHER" id="PTHR24252">
    <property type="entry name" value="ACROSIN-RELATED"/>
    <property type="match status" value="1"/>
</dbReference>
<dbReference type="Pfam" id="PF00089">
    <property type="entry name" value="Trypsin"/>
    <property type="match status" value="1"/>
</dbReference>
<dbReference type="CDD" id="cd00190">
    <property type="entry name" value="Tryp_SPc"/>
    <property type="match status" value="1"/>
</dbReference>
<feature type="signal peptide" evidence="3">
    <location>
        <begin position="1"/>
        <end position="19"/>
    </location>
</feature>
<dbReference type="InterPro" id="IPR009003">
    <property type="entry name" value="Peptidase_S1_PA"/>
</dbReference>
<evidence type="ECO:0000313" key="6">
    <source>
        <dbReference type="Proteomes" id="UP001151699"/>
    </source>
</evidence>
<gene>
    <name evidence="5" type="primary">TRYP_4</name>
    <name evidence="5" type="ORF">Bhyg_02961</name>
</gene>
<evidence type="ECO:0000313" key="5">
    <source>
        <dbReference type="EMBL" id="KAJ6647738.1"/>
    </source>
</evidence>
<keyword evidence="1" id="KW-1015">Disulfide bond</keyword>
<dbReference type="GO" id="GO:0004252">
    <property type="term" value="F:serine-type endopeptidase activity"/>
    <property type="evidence" value="ECO:0007669"/>
    <property type="project" value="InterPro"/>
</dbReference>
<evidence type="ECO:0000256" key="3">
    <source>
        <dbReference type="SAM" id="SignalP"/>
    </source>
</evidence>
<comment type="caution">
    <text evidence="5">The sequence shown here is derived from an EMBL/GenBank/DDBJ whole genome shotgun (WGS) entry which is preliminary data.</text>
</comment>
<protein>
    <submittedName>
        <fullName evidence="5">Trypsin-1</fullName>
    </submittedName>
</protein>
<accession>A0A9Q0S8A0</accession>
<dbReference type="FunFam" id="2.40.10.10:FF:000068">
    <property type="entry name" value="transmembrane protease serine 2"/>
    <property type="match status" value="1"/>
</dbReference>
<dbReference type="PROSITE" id="PS50240">
    <property type="entry name" value="TRYPSIN_DOM"/>
    <property type="match status" value="1"/>
</dbReference>
<dbReference type="GO" id="GO:0006508">
    <property type="term" value="P:proteolysis"/>
    <property type="evidence" value="ECO:0007669"/>
    <property type="project" value="InterPro"/>
</dbReference>
<reference evidence="5" key="1">
    <citation type="submission" date="2022-07" db="EMBL/GenBank/DDBJ databases">
        <authorList>
            <person name="Trinca V."/>
            <person name="Uliana J.V.C."/>
            <person name="Torres T.T."/>
            <person name="Ward R.J."/>
            <person name="Monesi N."/>
        </authorList>
    </citation>
    <scope>NUCLEOTIDE SEQUENCE</scope>
    <source>
        <strain evidence="5">HSMRA1968</strain>
        <tissue evidence="5">Whole embryos</tissue>
    </source>
</reference>
<dbReference type="EMBL" id="WJQU01000001">
    <property type="protein sequence ID" value="KAJ6647738.1"/>
    <property type="molecule type" value="Genomic_DNA"/>
</dbReference>
<dbReference type="Gene3D" id="2.40.10.10">
    <property type="entry name" value="Trypsin-like serine proteases"/>
    <property type="match status" value="2"/>
</dbReference>